<proteinExistence type="inferred from homology"/>
<keyword evidence="2" id="KW-0378">Hydrolase</keyword>
<evidence type="ECO:0000256" key="3">
    <source>
        <dbReference type="ARBA" id="ARBA00023295"/>
    </source>
</evidence>
<evidence type="ECO:0008006" key="8">
    <source>
        <dbReference type="Google" id="ProtNLM"/>
    </source>
</evidence>
<comment type="caution">
    <text evidence="6">The sequence shown here is derived from an EMBL/GenBank/DDBJ whole genome shotgun (WGS) entry which is preliminary data.</text>
</comment>
<dbReference type="InterPro" id="IPR001360">
    <property type="entry name" value="Glyco_hydro_1"/>
</dbReference>
<reference evidence="6" key="1">
    <citation type="submission" date="2022-12" db="EMBL/GenBank/DDBJ databases">
        <title>Draft genome assemblies for two species of Escallonia (Escalloniales).</title>
        <authorList>
            <person name="Chanderbali A."/>
            <person name="Dervinis C."/>
            <person name="Anghel I."/>
            <person name="Soltis D."/>
            <person name="Soltis P."/>
            <person name="Zapata F."/>
        </authorList>
    </citation>
    <scope>NUCLEOTIDE SEQUENCE</scope>
    <source>
        <strain evidence="6">UCBG64.0493</strain>
        <tissue evidence="6">Leaf</tissue>
    </source>
</reference>
<dbReference type="SUPFAM" id="SSF51445">
    <property type="entry name" value="(Trans)glycosidases"/>
    <property type="match status" value="1"/>
</dbReference>
<evidence type="ECO:0000256" key="5">
    <source>
        <dbReference type="SAM" id="MobiDB-lite"/>
    </source>
</evidence>
<name>A0AA88X2I1_9ASTE</name>
<dbReference type="Proteomes" id="UP001188597">
    <property type="component" value="Unassembled WGS sequence"/>
</dbReference>
<dbReference type="PANTHER" id="PTHR10353:SF137">
    <property type="entry name" value="MYROSINASE 3-RELATED"/>
    <property type="match status" value="1"/>
</dbReference>
<dbReference type="PANTHER" id="PTHR10353">
    <property type="entry name" value="GLYCOSYL HYDROLASE"/>
    <property type="match status" value="1"/>
</dbReference>
<organism evidence="6 7">
    <name type="scientific">Escallonia herrerae</name>
    <dbReference type="NCBI Taxonomy" id="1293975"/>
    <lineage>
        <taxon>Eukaryota</taxon>
        <taxon>Viridiplantae</taxon>
        <taxon>Streptophyta</taxon>
        <taxon>Embryophyta</taxon>
        <taxon>Tracheophyta</taxon>
        <taxon>Spermatophyta</taxon>
        <taxon>Magnoliopsida</taxon>
        <taxon>eudicotyledons</taxon>
        <taxon>Gunneridae</taxon>
        <taxon>Pentapetalae</taxon>
        <taxon>asterids</taxon>
        <taxon>campanulids</taxon>
        <taxon>Escalloniales</taxon>
        <taxon>Escalloniaceae</taxon>
        <taxon>Escallonia</taxon>
    </lineage>
</organism>
<dbReference type="Pfam" id="PF00232">
    <property type="entry name" value="Glyco_hydro_1"/>
    <property type="match status" value="1"/>
</dbReference>
<accession>A0AA88X2I1</accession>
<evidence type="ECO:0000256" key="4">
    <source>
        <dbReference type="RuleBase" id="RU003690"/>
    </source>
</evidence>
<dbReference type="GO" id="GO:0008422">
    <property type="term" value="F:beta-glucosidase activity"/>
    <property type="evidence" value="ECO:0007669"/>
    <property type="project" value="TreeGrafter"/>
</dbReference>
<keyword evidence="3" id="KW-0326">Glycosidase</keyword>
<evidence type="ECO:0000313" key="6">
    <source>
        <dbReference type="EMBL" id="KAK3038377.1"/>
    </source>
</evidence>
<feature type="region of interest" description="Disordered" evidence="5">
    <location>
        <begin position="1"/>
        <end position="28"/>
    </location>
</feature>
<evidence type="ECO:0000256" key="2">
    <source>
        <dbReference type="ARBA" id="ARBA00022801"/>
    </source>
</evidence>
<protein>
    <recommendedName>
        <fullName evidence="8">Beta-glucosidase</fullName>
    </recommendedName>
</protein>
<dbReference type="Gene3D" id="3.20.20.80">
    <property type="entry name" value="Glycosidases"/>
    <property type="match status" value="1"/>
</dbReference>
<evidence type="ECO:0000313" key="7">
    <source>
        <dbReference type="Proteomes" id="UP001188597"/>
    </source>
</evidence>
<dbReference type="AlphaFoldDB" id="A0AA88X2I1"/>
<sequence length="122" mass="13401">MENRSLVLASNSPRPAAGTNGGKVTNGENGNVAASTYTMYKEDTKIMTKIGLDAYRFSISWPRILPGGKLCAGVNKEGIKYYNDLIDELLANGIEPYVTLFHWDLPQALEDEYGGFISPRIV</sequence>
<evidence type="ECO:0000256" key="1">
    <source>
        <dbReference type="ARBA" id="ARBA00010838"/>
    </source>
</evidence>
<dbReference type="GO" id="GO:0005975">
    <property type="term" value="P:carbohydrate metabolic process"/>
    <property type="evidence" value="ECO:0007669"/>
    <property type="project" value="InterPro"/>
</dbReference>
<keyword evidence="7" id="KW-1185">Reference proteome</keyword>
<dbReference type="EMBL" id="JAVXUP010000097">
    <property type="protein sequence ID" value="KAK3038377.1"/>
    <property type="molecule type" value="Genomic_DNA"/>
</dbReference>
<dbReference type="InterPro" id="IPR017853">
    <property type="entry name" value="GH"/>
</dbReference>
<comment type="similarity">
    <text evidence="1 4">Belongs to the glycosyl hydrolase 1 family.</text>
</comment>
<gene>
    <name evidence="6" type="ORF">RJ639_030277</name>
</gene>